<dbReference type="AlphaFoldDB" id="A0AAW2DRK9"/>
<protein>
    <recommendedName>
        <fullName evidence="1">Reverse transcriptase zinc-binding domain-containing protein</fullName>
    </recommendedName>
</protein>
<keyword evidence="3" id="KW-1185">Reference proteome</keyword>
<comment type="caution">
    <text evidence="2">The sequence shown here is derived from an EMBL/GenBank/DDBJ whole genome shotgun (WGS) entry which is preliminary data.</text>
</comment>
<sequence>MQGWKEKLLSQAGKEVMIKAVIQSIPVYSMNAFKLPVSLCKDIEAMIRKFWWGSGKGKKIHWVKWSALCSSKSIGGMGFQDINNFNDAMLAKQFEGSFIKKNTLLYKVFSAKYFPGGNILDAPIPTKCSYTWKSILLSRKNLFYLWEAKVIRKIYVSEASDTDCLVWLKSSDGCYSIKSAYQMLATEVNNKAPSSSGGEGTKVWKSIWKIRVPPKIRHFMWRTAKDSLPTK</sequence>
<organism evidence="2 3">
    <name type="scientific">Lithocarpus litseifolius</name>
    <dbReference type="NCBI Taxonomy" id="425828"/>
    <lineage>
        <taxon>Eukaryota</taxon>
        <taxon>Viridiplantae</taxon>
        <taxon>Streptophyta</taxon>
        <taxon>Embryophyta</taxon>
        <taxon>Tracheophyta</taxon>
        <taxon>Spermatophyta</taxon>
        <taxon>Magnoliopsida</taxon>
        <taxon>eudicotyledons</taxon>
        <taxon>Gunneridae</taxon>
        <taxon>Pentapetalae</taxon>
        <taxon>rosids</taxon>
        <taxon>fabids</taxon>
        <taxon>Fagales</taxon>
        <taxon>Fagaceae</taxon>
        <taxon>Lithocarpus</taxon>
    </lineage>
</organism>
<dbReference type="Pfam" id="PF13966">
    <property type="entry name" value="zf-RVT"/>
    <property type="match status" value="1"/>
</dbReference>
<dbReference type="InterPro" id="IPR026960">
    <property type="entry name" value="RVT-Znf"/>
</dbReference>
<evidence type="ECO:0000313" key="2">
    <source>
        <dbReference type="EMBL" id="KAL0013372.1"/>
    </source>
</evidence>
<proteinExistence type="predicted"/>
<name>A0AAW2DRK9_9ROSI</name>
<dbReference type="EMBL" id="JAZDWU010000001">
    <property type="protein sequence ID" value="KAL0013372.1"/>
    <property type="molecule type" value="Genomic_DNA"/>
</dbReference>
<accession>A0AAW2DRK9</accession>
<feature type="domain" description="Reverse transcriptase zinc-binding" evidence="1">
    <location>
        <begin position="175"/>
        <end position="231"/>
    </location>
</feature>
<evidence type="ECO:0000313" key="3">
    <source>
        <dbReference type="Proteomes" id="UP001459277"/>
    </source>
</evidence>
<dbReference type="PANTHER" id="PTHR33116:SF86">
    <property type="entry name" value="REVERSE TRANSCRIPTASE DOMAIN-CONTAINING PROTEIN"/>
    <property type="match status" value="1"/>
</dbReference>
<dbReference type="Proteomes" id="UP001459277">
    <property type="component" value="Unassembled WGS sequence"/>
</dbReference>
<dbReference type="PANTHER" id="PTHR33116">
    <property type="entry name" value="REVERSE TRANSCRIPTASE ZINC-BINDING DOMAIN-CONTAINING PROTEIN-RELATED-RELATED"/>
    <property type="match status" value="1"/>
</dbReference>
<reference evidence="2 3" key="1">
    <citation type="submission" date="2024-01" db="EMBL/GenBank/DDBJ databases">
        <title>A telomere-to-telomere, gap-free genome of sweet tea (Lithocarpus litseifolius).</title>
        <authorList>
            <person name="Zhou J."/>
        </authorList>
    </citation>
    <scope>NUCLEOTIDE SEQUENCE [LARGE SCALE GENOMIC DNA]</scope>
    <source>
        <strain evidence="2">Zhou-2022a</strain>
        <tissue evidence="2">Leaf</tissue>
    </source>
</reference>
<evidence type="ECO:0000259" key="1">
    <source>
        <dbReference type="Pfam" id="PF13966"/>
    </source>
</evidence>
<gene>
    <name evidence="2" type="ORF">SO802_000441</name>
</gene>